<evidence type="ECO:0000259" key="17">
    <source>
        <dbReference type="PROSITE" id="PS51755"/>
    </source>
</evidence>
<evidence type="ECO:0000259" key="16">
    <source>
        <dbReference type="PROSITE" id="PS50110"/>
    </source>
</evidence>
<dbReference type="EMBL" id="CP001578">
    <property type="protein sequence ID" value="ACU49101.1"/>
    <property type="molecule type" value="Genomic_DNA"/>
</dbReference>
<evidence type="ECO:0000256" key="3">
    <source>
        <dbReference type="ARBA" id="ARBA00015404"/>
    </source>
</evidence>
<evidence type="ECO:0000256" key="8">
    <source>
        <dbReference type="ARBA" id="ARBA00023012"/>
    </source>
</evidence>
<evidence type="ECO:0000256" key="13">
    <source>
        <dbReference type="ARBA" id="ARBA00024735"/>
    </source>
</evidence>
<dbReference type="Gene3D" id="6.10.250.690">
    <property type="match status" value="1"/>
</dbReference>
<name>C7LF16_BRUMC</name>
<dbReference type="InterPro" id="IPR001789">
    <property type="entry name" value="Sig_transdc_resp-reg_receiver"/>
</dbReference>
<dbReference type="Gene3D" id="3.40.50.2300">
    <property type="match status" value="1"/>
</dbReference>
<dbReference type="HOGENOM" id="CLU_000445_30_4_5"/>
<dbReference type="Gene3D" id="1.10.10.10">
    <property type="entry name" value="Winged helix-like DNA-binding domain superfamily/Winged helix DNA-binding domain"/>
    <property type="match status" value="1"/>
</dbReference>
<protein>
    <recommendedName>
        <fullName evidence="3">Flagellar transcriptional regulator FtcR</fullName>
    </recommendedName>
    <alternativeName>
        <fullName evidence="2">Phosphate regulon transcriptional regulatory protein PhoB</fullName>
    </alternativeName>
</protein>
<keyword evidence="12" id="KW-0804">Transcription</keyword>
<dbReference type="SMART" id="SM00862">
    <property type="entry name" value="Trans_reg_C"/>
    <property type="match status" value="1"/>
</dbReference>
<evidence type="ECO:0000256" key="10">
    <source>
        <dbReference type="ARBA" id="ARBA00023125"/>
    </source>
</evidence>
<dbReference type="CDD" id="cd00383">
    <property type="entry name" value="trans_reg_C"/>
    <property type="match status" value="1"/>
</dbReference>
<feature type="domain" description="OmpR/PhoB-type" evidence="17">
    <location>
        <begin position="131"/>
        <end position="228"/>
    </location>
</feature>
<evidence type="ECO:0000256" key="4">
    <source>
        <dbReference type="ARBA" id="ARBA00022448"/>
    </source>
</evidence>
<keyword evidence="4" id="KW-0813">Transport</keyword>
<dbReference type="PANTHER" id="PTHR48111:SF40">
    <property type="entry name" value="PHOSPHATE REGULON TRANSCRIPTIONAL REGULATORY PROTEIN PHOB"/>
    <property type="match status" value="1"/>
</dbReference>
<evidence type="ECO:0000256" key="2">
    <source>
        <dbReference type="ARBA" id="ARBA00013332"/>
    </source>
</evidence>
<keyword evidence="11" id="KW-0010">Activator</keyword>
<sequence length="228" mass="25864">MSQVPRIAVVEDEEALSVLLRYNLEGEGYQVDTMLRGDEAEIALRESVPDLLILDWMLPGVSGIELCRRLRQRPETERLPIIMLTARGEESERVRGLSVGADDYVVKPFSTPELLARVKAMLRRANPSILSHVLKVGDLLLDRQQHRVYRKEKEVHLGPTEFRLLEYFMMSPGRVFSRSQLLDGVWGPDIYVDDRTVDVHVGRLRKAINVGRAADPIRTVRGAGYSFG</sequence>
<evidence type="ECO:0000256" key="9">
    <source>
        <dbReference type="ARBA" id="ARBA00023015"/>
    </source>
</evidence>
<evidence type="ECO:0000313" key="19">
    <source>
        <dbReference type="Proteomes" id="UP000002188"/>
    </source>
</evidence>
<dbReference type="GO" id="GO:0005829">
    <property type="term" value="C:cytosol"/>
    <property type="evidence" value="ECO:0007669"/>
    <property type="project" value="TreeGrafter"/>
</dbReference>
<dbReference type="Pfam" id="PF00072">
    <property type="entry name" value="Response_reg"/>
    <property type="match status" value="1"/>
</dbReference>
<evidence type="ECO:0000256" key="6">
    <source>
        <dbReference type="ARBA" id="ARBA00022553"/>
    </source>
</evidence>
<dbReference type="InterPro" id="IPR001867">
    <property type="entry name" value="OmpR/PhoB-type_DNA-bd"/>
</dbReference>
<accession>C7LF16</accession>
<dbReference type="InterPro" id="IPR016032">
    <property type="entry name" value="Sig_transdc_resp-reg_C-effctor"/>
</dbReference>
<evidence type="ECO:0000256" key="12">
    <source>
        <dbReference type="ARBA" id="ARBA00023163"/>
    </source>
</evidence>
<keyword evidence="8" id="KW-0902">Two-component regulatory system</keyword>
<dbReference type="NCBIfam" id="TIGR02154">
    <property type="entry name" value="PhoB"/>
    <property type="match status" value="1"/>
</dbReference>
<reference evidence="18 19" key="1">
    <citation type="journal article" date="2009" name="BMC Genomics">
        <title>Brucella microti: the genome sequence of an emerging pathogen.</title>
        <authorList>
            <person name="Audic S."/>
            <person name="Lescot M."/>
            <person name="Claverie J.-M."/>
            <person name="Scholz H.C."/>
        </authorList>
    </citation>
    <scope>NUCLEOTIDE SEQUENCE [LARGE SCALE GENOMIC DNA]</scope>
    <source>
        <strain evidence="18 19">CCM 4915</strain>
    </source>
</reference>
<dbReference type="PROSITE" id="PS51755">
    <property type="entry name" value="OMPR_PHOB"/>
    <property type="match status" value="1"/>
</dbReference>
<keyword evidence="19" id="KW-1185">Reference proteome</keyword>
<comment type="subcellular location">
    <subcellularLocation>
        <location evidence="1">Cytoplasm</location>
    </subcellularLocation>
</comment>
<dbReference type="KEGG" id="bmr:BMI_I2164"/>
<keyword evidence="7" id="KW-0592">Phosphate transport</keyword>
<organism evidence="18 19">
    <name type="scientific">Brucella microti (strain BCCN 7-01 / CAPM 6434 / CCM 4915)</name>
    <dbReference type="NCBI Taxonomy" id="568815"/>
    <lineage>
        <taxon>Bacteria</taxon>
        <taxon>Pseudomonadati</taxon>
        <taxon>Pseudomonadota</taxon>
        <taxon>Alphaproteobacteria</taxon>
        <taxon>Hyphomicrobiales</taxon>
        <taxon>Brucellaceae</taxon>
        <taxon>Brucella/Ochrobactrum group</taxon>
        <taxon>Brucella</taxon>
    </lineage>
</organism>
<dbReference type="SUPFAM" id="SSF46894">
    <property type="entry name" value="C-terminal effector domain of the bipartite response regulators"/>
    <property type="match status" value="1"/>
</dbReference>
<dbReference type="GO" id="GO:0006355">
    <property type="term" value="P:regulation of DNA-templated transcription"/>
    <property type="evidence" value="ECO:0007669"/>
    <property type="project" value="InterPro"/>
</dbReference>
<dbReference type="AlphaFoldDB" id="C7LF16"/>
<dbReference type="PhylomeDB" id="C7LF16"/>
<dbReference type="SUPFAM" id="SSF52172">
    <property type="entry name" value="CheY-like"/>
    <property type="match status" value="1"/>
</dbReference>
<gene>
    <name evidence="18" type="primary">phoB</name>
    <name evidence="18" type="ordered locus">BMI_I2164</name>
</gene>
<dbReference type="InterPro" id="IPR011006">
    <property type="entry name" value="CheY-like_superfamily"/>
</dbReference>
<evidence type="ECO:0000256" key="15">
    <source>
        <dbReference type="PROSITE-ProRule" id="PRU01091"/>
    </source>
</evidence>
<dbReference type="PROSITE" id="PS50110">
    <property type="entry name" value="RESPONSE_REGULATORY"/>
    <property type="match status" value="1"/>
</dbReference>
<proteinExistence type="predicted"/>
<evidence type="ECO:0000256" key="14">
    <source>
        <dbReference type="PROSITE-ProRule" id="PRU00169"/>
    </source>
</evidence>
<keyword evidence="6 14" id="KW-0597">Phosphoprotein</keyword>
<dbReference type="Proteomes" id="UP000002188">
    <property type="component" value="Chromosome 1"/>
</dbReference>
<comment type="function">
    <text evidence="13">This protein is a positive regulator for the phosphate regulon. Transcription of this operon is positively regulated by PhoB and PhoR when phosphate is limited.</text>
</comment>
<dbReference type="InterPro" id="IPR039420">
    <property type="entry name" value="WalR-like"/>
</dbReference>
<dbReference type="GO" id="GO:0000976">
    <property type="term" value="F:transcription cis-regulatory region binding"/>
    <property type="evidence" value="ECO:0007669"/>
    <property type="project" value="TreeGrafter"/>
</dbReference>
<keyword evidence="5" id="KW-0963">Cytoplasm</keyword>
<dbReference type="RefSeq" id="WP_015799795.1">
    <property type="nucleotide sequence ID" value="NC_013119.1"/>
</dbReference>
<dbReference type="GO" id="GO:0032993">
    <property type="term" value="C:protein-DNA complex"/>
    <property type="evidence" value="ECO:0007669"/>
    <property type="project" value="TreeGrafter"/>
</dbReference>
<evidence type="ECO:0000256" key="5">
    <source>
        <dbReference type="ARBA" id="ARBA00022490"/>
    </source>
</evidence>
<keyword evidence="9" id="KW-0805">Transcription regulation</keyword>
<evidence type="ECO:0000313" key="18">
    <source>
        <dbReference type="EMBL" id="ACU49101.1"/>
    </source>
</evidence>
<feature type="DNA-binding region" description="OmpR/PhoB-type" evidence="15">
    <location>
        <begin position="131"/>
        <end position="228"/>
    </location>
</feature>
<dbReference type="InterPro" id="IPR036388">
    <property type="entry name" value="WH-like_DNA-bd_sf"/>
</dbReference>
<evidence type="ECO:0000256" key="1">
    <source>
        <dbReference type="ARBA" id="ARBA00004496"/>
    </source>
</evidence>
<dbReference type="SMART" id="SM00448">
    <property type="entry name" value="REC"/>
    <property type="match status" value="1"/>
</dbReference>
<keyword evidence="10 15" id="KW-0238">DNA-binding</keyword>
<dbReference type="FunFam" id="1.10.10.10:FF:000011">
    <property type="entry name" value="Phosphate regulon transcriptional regulator PhoB"/>
    <property type="match status" value="1"/>
</dbReference>
<dbReference type="PANTHER" id="PTHR48111">
    <property type="entry name" value="REGULATOR OF RPOS"/>
    <property type="match status" value="1"/>
</dbReference>
<feature type="modified residue" description="4-aspartylphosphate" evidence="14">
    <location>
        <position position="55"/>
    </location>
</feature>
<evidence type="ECO:0000256" key="7">
    <source>
        <dbReference type="ARBA" id="ARBA00022592"/>
    </source>
</evidence>
<feature type="domain" description="Response regulatory" evidence="16">
    <location>
        <begin position="6"/>
        <end position="122"/>
    </location>
</feature>
<evidence type="ECO:0000256" key="11">
    <source>
        <dbReference type="ARBA" id="ARBA00023159"/>
    </source>
</evidence>
<dbReference type="GO" id="GO:0006817">
    <property type="term" value="P:phosphate ion transport"/>
    <property type="evidence" value="ECO:0007669"/>
    <property type="project" value="UniProtKB-KW"/>
</dbReference>
<dbReference type="GO" id="GO:0000156">
    <property type="term" value="F:phosphorelay response regulator activity"/>
    <property type="evidence" value="ECO:0007669"/>
    <property type="project" value="InterPro"/>
</dbReference>
<dbReference type="FunFam" id="3.40.50.2300:FF:000001">
    <property type="entry name" value="DNA-binding response regulator PhoB"/>
    <property type="match status" value="1"/>
</dbReference>
<dbReference type="Pfam" id="PF00486">
    <property type="entry name" value="Trans_reg_C"/>
    <property type="match status" value="1"/>
</dbReference>
<dbReference type="InterPro" id="IPR011879">
    <property type="entry name" value="Sig_transdc_resp-reg_PhoB"/>
</dbReference>